<dbReference type="EMBL" id="FZQP02001337">
    <property type="protein sequence ID" value="VVC92577.1"/>
    <property type="molecule type" value="Genomic_DNA"/>
</dbReference>
<dbReference type="AlphaFoldDB" id="A0A5E4Q2S2"/>
<evidence type="ECO:0000313" key="2">
    <source>
        <dbReference type="EMBL" id="VVC92577.1"/>
    </source>
</evidence>
<organism evidence="2 3">
    <name type="scientific">Leptidea sinapis</name>
    <dbReference type="NCBI Taxonomy" id="189913"/>
    <lineage>
        <taxon>Eukaryota</taxon>
        <taxon>Metazoa</taxon>
        <taxon>Ecdysozoa</taxon>
        <taxon>Arthropoda</taxon>
        <taxon>Hexapoda</taxon>
        <taxon>Insecta</taxon>
        <taxon>Pterygota</taxon>
        <taxon>Neoptera</taxon>
        <taxon>Endopterygota</taxon>
        <taxon>Lepidoptera</taxon>
        <taxon>Glossata</taxon>
        <taxon>Ditrysia</taxon>
        <taxon>Papilionoidea</taxon>
        <taxon>Pieridae</taxon>
        <taxon>Dismorphiinae</taxon>
        <taxon>Leptidea</taxon>
    </lineage>
</organism>
<keyword evidence="3" id="KW-1185">Reference proteome</keyword>
<gene>
    <name evidence="2" type="ORF">LSINAPIS_LOCUS4984</name>
</gene>
<feature type="compositionally biased region" description="Low complexity" evidence="1">
    <location>
        <begin position="120"/>
        <end position="130"/>
    </location>
</feature>
<evidence type="ECO:0000313" key="3">
    <source>
        <dbReference type="Proteomes" id="UP000324832"/>
    </source>
</evidence>
<feature type="compositionally biased region" description="Basic and acidic residues" evidence="1">
    <location>
        <begin position="146"/>
        <end position="163"/>
    </location>
</feature>
<evidence type="ECO:0000256" key="1">
    <source>
        <dbReference type="SAM" id="MobiDB-lite"/>
    </source>
</evidence>
<feature type="compositionally biased region" description="Polar residues" evidence="1">
    <location>
        <begin position="43"/>
        <end position="63"/>
    </location>
</feature>
<feature type="compositionally biased region" description="Polar residues" evidence="1">
    <location>
        <begin position="72"/>
        <end position="82"/>
    </location>
</feature>
<name>A0A5E4Q2S2_9NEOP</name>
<protein>
    <submittedName>
        <fullName evidence="2">Uncharacterized protein</fullName>
    </submittedName>
</protein>
<sequence>MLKILNNQEKCIKVCASEDILSEEANFYCKYYKWGLEILHNTTSNKQPSSESVVVLPANSTQTNDKKPESPVVTNQIASGQASDDAEPKQIVSSVQSTKLPPSSTVEVSQGTKLVIPLVQESSSSQKQESTANDKEEVKPVQSESEVEKPFKEQSPDPAIDKSIEQQTLLKPILVNPNILKMTPWIKIT</sequence>
<feature type="compositionally biased region" description="Polar residues" evidence="1">
    <location>
        <begin position="91"/>
        <end position="106"/>
    </location>
</feature>
<dbReference type="Proteomes" id="UP000324832">
    <property type="component" value="Unassembled WGS sequence"/>
</dbReference>
<proteinExistence type="predicted"/>
<feature type="region of interest" description="Disordered" evidence="1">
    <location>
        <begin position="43"/>
        <end position="106"/>
    </location>
</feature>
<accession>A0A5E4Q2S2</accession>
<feature type="region of interest" description="Disordered" evidence="1">
    <location>
        <begin position="120"/>
        <end position="163"/>
    </location>
</feature>
<reference evidence="2 3" key="1">
    <citation type="submission" date="2017-07" db="EMBL/GenBank/DDBJ databases">
        <authorList>
            <person name="Talla V."/>
            <person name="Backstrom N."/>
        </authorList>
    </citation>
    <scope>NUCLEOTIDE SEQUENCE [LARGE SCALE GENOMIC DNA]</scope>
</reference>